<evidence type="ECO:0000256" key="1">
    <source>
        <dbReference type="SAM" id="MobiDB-lite"/>
    </source>
</evidence>
<evidence type="ECO:0000313" key="3">
    <source>
        <dbReference type="Proteomes" id="UP001066276"/>
    </source>
</evidence>
<organism evidence="2 3">
    <name type="scientific">Pleurodeles waltl</name>
    <name type="common">Iberian ribbed newt</name>
    <dbReference type="NCBI Taxonomy" id="8319"/>
    <lineage>
        <taxon>Eukaryota</taxon>
        <taxon>Metazoa</taxon>
        <taxon>Chordata</taxon>
        <taxon>Craniata</taxon>
        <taxon>Vertebrata</taxon>
        <taxon>Euteleostomi</taxon>
        <taxon>Amphibia</taxon>
        <taxon>Batrachia</taxon>
        <taxon>Caudata</taxon>
        <taxon>Salamandroidea</taxon>
        <taxon>Salamandridae</taxon>
        <taxon>Pleurodelinae</taxon>
        <taxon>Pleurodeles</taxon>
    </lineage>
</organism>
<feature type="region of interest" description="Disordered" evidence="1">
    <location>
        <begin position="55"/>
        <end position="129"/>
    </location>
</feature>
<dbReference type="Proteomes" id="UP001066276">
    <property type="component" value="Chromosome 5"/>
</dbReference>
<keyword evidence="3" id="KW-1185">Reference proteome</keyword>
<evidence type="ECO:0000313" key="2">
    <source>
        <dbReference type="EMBL" id="KAJ1151002.1"/>
    </source>
</evidence>
<accession>A0AAV7RE46</accession>
<comment type="caution">
    <text evidence="2">The sequence shown here is derived from an EMBL/GenBank/DDBJ whole genome shotgun (WGS) entry which is preliminary data.</text>
</comment>
<feature type="compositionally biased region" description="Basic and acidic residues" evidence="1">
    <location>
        <begin position="66"/>
        <end position="85"/>
    </location>
</feature>
<protein>
    <submittedName>
        <fullName evidence="2">Uncharacterized protein</fullName>
    </submittedName>
</protein>
<dbReference type="AlphaFoldDB" id="A0AAV7RE46"/>
<gene>
    <name evidence="2" type="ORF">NDU88_003789</name>
</gene>
<proteinExistence type="predicted"/>
<sequence length="162" mass="18338">MTFTSSVIYLGQNSLVTDRCCITRIRLAVRRILLLPFLTRKKRKRCSITLQLPGTERQGKPMLGRLGDKKEDIAAGRRDGDETRRTRPGNLPTTAKKEAASWRQTAPRRDSPKSPWRWRHPANAPDTIEGKRGHFRWVPILNWGGGGGKGEVKTAREQGRAQ</sequence>
<reference evidence="2" key="1">
    <citation type="journal article" date="2022" name="bioRxiv">
        <title>Sequencing and chromosome-scale assembly of the giantPleurodeles waltlgenome.</title>
        <authorList>
            <person name="Brown T."/>
            <person name="Elewa A."/>
            <person name="Iarovenko S."/>
            <person name="Subramanian E."/>
            <person name="Araus A.J."/>
            <person name="Petzold A."/>
            <person name="Susuki M."/>
            <person name="Suzuki K.-i.T."/>
            <person name="Hayashi T."/>
            <person name="Toyoda A."/>
            <person name="Oliveira C."/>
            <person name="Osipova E."/>
            <person name="Leigh N.D."/>
            <person name="Simon A."/>
            <person name="Yun M.H."/>
        </authorList>
    </citation>
    <scope>NUCLEOTIDE SEQUENCE</scope>
    <source>
        <strain evidence="2">20211129_DDA</strain>
        <tissue evidence="2">Liver</tissue>
    </source>
</reference>
<name>A0AAV7RE46_PLEWA</name>
<dbReference type="EMBL" id="JANPWB010000009">
    <property type="protein sequence ID" value="KAJ1151002.1"/>
    <property type="molecule type" value="Genomic_DNA"/>
</dbReference>